<keyword evidence="3" id="KW-1185">Reference proteome</keyword>
<feature type="compositionally biased region" description="Polar residues" evidence="1">
    <location>
        <begin position="29"/>
        <end position="45"/>
    </location>
</feature>
<accession>A0AAD7JHB2</accession>
<feature type="compositionally biased region" description="Basic and acidic residues" evidence="1">
    <location>
        <begin position="158"/>
        <end position="173"/>
    </location>
</feature>
<dbReference type="AlphaFoldDB" id="A0AAD7JHB2"/>
<evidence type="ECO:0000313" key="2">
    <source>
        <dbReference type="EMBL" id="KAJ7763390.1"/>
    </source>
</evidence>
<proteinExistence type="predicted"/>
<sequence>MMSKQIMRIRTQGAPGTLGDEDEALETPQPEQSSLEGQIQETTENTTKECGQKTRPNKVETLEILIESDMHTADQILFGGRIYTRRAVSVLGRARRAASAREKNVRRAASTNVMPAELRRYRKIIVKVPAELRRHATEDLQSCISRENITKSARKAASARDRRPAELRRPGDK</sequence>
<evidence type="ECO:0000256" key="1">
    <source>
        <dbReference type="SAM" id="MobiDB-lite"/>
    </source>
</evidence>
<reference evidence="2" key="1">
    <citation type="submission" date="2023-03" db="EMBL/GenBank/DDBJ databases">
        <title>Massive genome expansion in bonnet fungi (Mycena s.s.) driven by repeated elements and novel gene families across ecological guilds.</title>
        <authorList>
            <consortium name="Lawrence Berkeley National Laboratory"/>
            <person name="Harder C.B."/>
            <person name="Miyauchi S."/>
            <person name="Viragh M."/>
            <person name="Kuo A."/>
            <person name="Thoen E."/>
            <person name="Andreopoulos B."/>
            <person name="Lu D."/>
            <person name="Skrede I."/>
            <person name="Drula E."/>
            <person name="Henrissat B."/>
            <person name="Morin E."/>
            <person name="Kohler A."/>
            <person name="Barry K."/>
            <person name="LaButti K."/>
            <person name="Morin E."/>
            <person name="Salamov A."/>
            <person name="Lipzen A."/>
            <person name="Mereny Z."/>
            <person name="Hegedus B."/>
            <person name="Baldrian P."/>
            <person name="Stursova M."/>
            <person name="Weitz H."/>
            <person name="Taylor A."/>
            <person name="Grigoriev I.V."/>
            <person name="Nagy L.G."/>
            <person name="Martin F."/>
            <person name="Kauserud H."/>
        </authorList>
    </citation>
    <scope>NUCLEOTIDE SEQUENCE</scope>
    <source>
        <strain evidence="2">CBHHK182m</strain>
    </source>
</reference>
<protein>
    <submittedName>
        <fullName evidence="2">Uncharacterized protein</fullName>
    </submittedName>
</protein>
<feature type="region of interest" description="Disordered" evidence="1">
    <location>
        <begin position="148"/>
        <end position="173"/>
    </location>
</feature>
<evidence type="ECO:0000313" key="3">
    <source>
        <dbReference type="Proteomes" id="UP001215598"/>
    </source>
</evidence>
<dbReference type="Proteomes" id="UP001215598">
    <property type="component" value="Unassembled WGS sequence"/>
</dbReference>
<comment type="caution">
    <text evidence="2">The sequence shown here is derived from an EMBL/GenBank/DDBJ whole genome shotgun (WGS) entry which is preliminary data.</text>
</comment>
<feature type="region of interest" description="Disordered" evidence="1">
    <location>
        <begin position="1"/>
        <end position="54"/>
    </location>
</feature>
<gene>
    <name evidence="2" type="ORF">B0H16DRAFT_1455242</name>
</gene>
<name>A0AAD7JHB2_9AGAR</name>
<organism evidence="2 3">
    <name type="scientific">Mycena metata</name>
    <dbReference type="NCBI Taxonomy" id="1033252"/>
    <lineage>
        <taxon>Eukaryota</taxon>
        <taxon>Fungi</taxon>
        <taxon>Dikarya</taxon>
        <taxon>Basidiomycota</taxon>
        <taxon>Agaricomycotina</taxon>
        <taxon>Agaricomycetes</taxon>
        <taxon>Agaricomycetidae</taxon>
        <taxon>Agaricales</taxon>
        <taxon>Marasmiineae</taxon>
        <taxon>Mycenaceae</taxon>
        <taxon>Mycena</taxon>
    </lineage>
</organism>
<dbReference type="EMBL" id="JARKIB010000030">
    <property type="protein sequence ID" value="KAJ7763390.1"/>
    <property type="molecule type" value="Genomic_DNA"/>
</dbReference>